<protein>
    <submittedName>
        <fullName evidence="1">Uncharacterized protein</fullName>
    </submittedName>
</protein>
<evidence type="ECO:0000313" key="1">
    <source>
        <dbReference type="EMBL" id="KAL3692777.1"/>
    </source>
</evidence>
<dbReference type="Proteomes" id="UP001633002">
    <property type="component" value="Unassembled WGS sequence"/>
</dbReference>
<sequence length="106" mass="12093">MLSVTFFHTVTDKEISFEPLQAKERSINVIIRLSDLQPVVMGGRKLFRLASSVSVYSLFDFQRGLLVGYSQFWPVKRQTFVDVMSESAFEVPEGSRSLRKAISQVM</sequence>
<reference evidence="1 2" key="1">
    <citation type="submission" date="2024-09" db="EMBL/GenBank/DDBJ databases">
        <title>Chromosome-scale assembly of Riccia sorocarpa.</title>
        <authorList>
            <person name="Paukszto L."/>
        </authorList>
    </citation>
    <scope>NUCLEOTIDE SEQUENCE [LARGE SCALE GENOMIC DNA]</scope>
    <source>
        <strain evidence="1">LP-2024</strain>
        <tissue evidence="1">Aerial parts of the thallus</tissue>
    </source>
</reference>
<accession>A0ABD3HML5</accession>
<gene>
    <name evidence="1" type="ORF">R1sor_006428</name>
</gene>
<name>A0ABD3HML5_9MARC</name>
<evidence type="ECO:0000313" key="2">
    <source>
        <dbReference type="Proteomes" id="UP001633002"/>
    </source>
</evidence>
<proteinExistence type="predicted"/>
<dbReference type="AlphaFoldDB" id="A0ABD3HML5"/>
<comment type="caution">
    <text evidence="1">The sequence shown here is derived from an EMBL/GenBank/DDBJ whole genome shotgun (WGS) entry which is preliminary data.</text>
</comment>
<organism evidence="1 2">
    <name type="scientific">Riccia sorocarpa</name>
    <dbReference type="NCBI Taxonomy" id="122646"/>
    <lineage>
        <taxon>Eukaryota</taxon>
        <taxon>Viridiplantae</taxon>
        <taxon>Streptophyta</taxon>
        <taxon>Embryophyta</taxon>
        <taxon>Marchantiophyta</taxon>
        <taxon>Marchantiopsida</taxon>
        <taxon>Marchantiidae</taxon>
        <taxon>Marchantiales</taxon>
        <taxon>Ricciaceae</taxon>
        <taxon>Riccia</taxon>
    </lineage>
</organism>
<dbReference type="EMBL" id="JBJQOH010000003">
    <property type="protein sequence ID" value="KAL3692777.1"/>
    <property type="molecule type" value="Genomic_DNA"/>
</dbReference>
<keyword evidence="2" id="KW-1185">Reference proteome</keyword>